<gene>
    <name evidence="2" type="ORF">Sar04_04020</name>
</gene>
<feature type="region of interest" description="Disordered" evidence="1">
    <location>
        <begin position="98"/>
        <end position="125"/>
    </location>
</feature>
<name>A0ABQ4JNM8_SALAC</name>
<dbReference type="EMBL" id="BOQM01000004">
    <property type="protein sequence ID" value="GIM81823.1"/>
    <property type="molecule type" value="Genomic_DNA"/>
</dbReference>
<organism evidence="2 3">
    <name type="scientific">Salinispora arenicola</name>
    <dbReference type="NCBI Taxonomy" id="168697"/>
    <lineage>
        <taxon>Bacteria</taxon>
        <taxon>Bacillati</taxon>
        <taxon>Actinomycetota</taxon>
        <taxon>Actinomycetes</taxon>
        <taxon>Micromonosporales</taxon>
        <taxon>Micromonosporaceae</taxon>
        <taxon>Salinispora</taxon>
    </lineage>
</organism>
<evidence type="ECO:0000256" key="1">
    <source>
        <dbReference type="SAM" id="MobiDB-lite"/>
    </source>
</evidence>
<feature type="compositionally biased region" description="Basic and acidic residues" evidence="1">
    <location>
        <begin position="108"/>
        <end position="125"/>
    </location>
</feature>
<evidence type="ECO:0000313" key="3">
    <source>
        <dbReference type="Proteomes" id="UP000677457"/>
    </source>
</evidence>
<proteinExistence type="predicted"/>
<sequence>MYVPSLPQPQRLLLAELAGTANRYSIGEGRGLPREVAVAAVRAVTDDPVLLGIQAGVALADPYGVSQPMVELLQAAGADMTIAQQHATEVRERLERIGIAGPSDDGLVDGRPDQHGDGQPEGRYG</sequence>
<dbReference type="Proteomes" id="UP000677457">
    <property type="component" value="Unassembled WGS sequence"/>
</dbReference>
<protein>
    <submittedName>
        <fullName evidence="2">Uncharacterized protein</fullName>
    </submittedName>
</protein>
<keyword evidence="3" id="KW-1185">Reference proteome</keyword>
<reference evidence="2 3" key="1">
    <citation type="submission" date="2021-03" db="EMBL/GenBank/DDBJ databases">
        <title>Whole genome shotgun sequence of Salinispora arenicola NBRC 105043.</title>
        <authorList>
            <person name="Komaki H."/>
            <person name="Tamura T."/>
        </authorList>
    </citation>
    <scope>NUCLEOTIDE SEQUENCE [LARGE SCALE GENOMIC DNA]</scope>
    <source>
        <strain evidence="2 3">NBRC 105043</strain>
    </source>
</reference>
<comment type="caution">
    <text evidence="2">The sequence shown here is derived from an EMBL/GenBank/DDBJ whole genome shotgun (WGS) entry which is preliminary data.</text>
</comment>
<evidence type="ECO:0000313" key="2">
    <source>
        <dbReference type="EMBL" id="GIM81823.1"/>
    </source>
</evidence>
<accession>A0ABQ4JNM8</accession>